<dbReference type="InterPro" id="IPR016024">
    <property type="entry name" value="ARM-type_fold"/>
</dbReference>
<evidence type="ECO:0000313" key="2">
    <source>
        <dbReference type="Proteomes" id="UP000016203"/>
    </source>
</evidence>
<dbReference type="PATRIC" id="fig|1217699.3.peg.702"/>
<evidence type="ECO:0000313" key="1">
    <source>
        <dbReference type="EMBL" id="EOR09703.1"/>
    </source>
</evidence>
<dbReference type="Gene3D" id="1.25.10.10">
    <property type="entry name" value="Leucine-rich Repeat Variant"/>
    <property type="match status" value="1"/>
</dbReference>
<sequence>MIKSAEEFILLRNSETHDEYMRAAYENASDLVWIDVISRFPEMREWVAYNKTVPLNILETLARDKNESVRATVAMKRKLSPELFDLLSRDNSEEVRHRIACNKKTPIYILKMLTNDPIMFVREAALKHVVN</sequence>
<dbReference type="Proteomes" id="UP000016203">
    <property type="component" value="Unassembled WGS sequence"/>
</dbReference>
<reference evidence="1 2" key="1">
    <citation type="submission" date="2013-03" db="EMBL/GenBank/DDBJ databases">
        <title>The Genome Sequence of Acinetobacter sp. CIP 110321.</title>
        <authorList>
            <consortium name="The Broad Institute Genome Sequencing Platform"/>
            <consortium name="The Broad Institute Genome Sequencing Center for Infectious Disease"/>
            <person name="Cerqueira G."/>
            <person name="Feldgarden M."/>
            <person name="Courvalin P."/>
            <person name="Perichon B."/>
            <person name="Grillot-Courvalin C."/>
            <person name="Clermont D."/>
            <person name="Rocha E."/>
            <person name="Yoon E.-J."/>
            <person name="Nemec A."/>
            <person name="Walker B."/>
            <person name="Young S.K."/>
            <person name="Zeng Q."/>
            <person name="Gargeya S."/>
            <person name="Fitzgerald M."/>
            <person name="Haas B."/>
            <person name="Abouelleil A."/>
            <person name="Alvarado L."/>
            <person name="Arachchi H.M."/>
            <person name="Berlin A.M."/>
            <person name="Chapman S.B."/>
            <person name="Dewar J."/>
            <person name="Goldberg J."/>
            <person name="Griggs A."/>
            <person name="Gujja S."/>
            <person name="Hansen M."/>
            <person name="Howarth C."/>
            <person name="Imamovic A."/>
            <person name="Larimer J."/>
            <person name="McCowan C."/>
            <person name="Murphy C."/>
            <person name="Neiman D."/>
            <person name="Pearson M."/>
            <person name="Priest M."/>
            <person name="Roberts A."/>
            <person name="Saif S."/>
            <person name="Shea T."/>
            <person name="Sisk P."/>
            <person name="Sykes S."/>
            <person name="Wortman J."/>
            <person name="Nusbaum C."/>
            <person name="Birren B."/>
        </authorList>
    </citation>
    <scope>NUCLEOTIDE SEQUENCE [LARGE SCALE GENOMIC DNA]</scope>
    <source>
        <strain evidence="1 2">CIP 110321</strain>
    </source>
</reference>
<dbReference type="EMBL" id="AQFL01000005">
    <property type="protein sequence ID" value="EOR09703.1"/>
    <property type="molecule type" value="Genomic_DNA"/>
</dbReference>
<accession>R9B5I6</accession>
<dbReference type="OrthoDB" id="9132361at2"/>
<dbReference type="InterPro" id="IPR011989">
    <property type="entry name" value="ARM-like"/>
</dbReference>
<proteinExistence type="predicted"/>
<gene>
    <name evidence="1" type="ORF">F896_00725</name>
</gene>
<dbReference type="RefSeq" id="WP_016162641.1">
    <property type="nucleotide sequence ID" value="NZ_JAKZGC010000012.1"/>
</dbReference>
<name>R9B5I6_9GAMM</name>
<dbReference type="HOGENOM" id="CLU_1864391_0_0_6"/>
<evidence type="ECO:0008006" key="3">
    <source>
        <dbReference type="Google" id="ProtNLM"/>
    </source>
</evidence>
<dbReference type="AlphaFoldDB" id="R9B5I6"/>
<protein>
    <recommendedName>
        <fullName evidence="3">Leucine rich repeat variant</fullName>
    </recommendedName>
</protein>
<organism evidence="1 2">
    <name type="scientific">Acinetobacter genomosp. 15BJ</name>
    <dbReference type="NCBI Taxonomy" id="106651"/>
    <lineage>
        <taxon>Bacteria</taxon>
        <taxon>Pseudomonadati</taxon>
        <taxon>Pseudomonadota</taxon>
        <taxon>Gammaproteobacteria</taxon>
        <taxon>Moraxellales</taxon>
        <taxon>Moraxellaceae</taxon>
        <taxon>Acinetobacter</taxon>
    </lineage>
</organism>
<comment type="caution">
    <text evidence="1">The sequence shown here is derived from an EMBL/GenBank/DDBJ whole genome shotgun (WGS) entry which is preliminary data.</text>
</comment>
<dbReference type="SUPFAM" id="SSF48371">
    <property type="entry name" value="ARM repeat"/>
    <property type="match status" value="1"/>
</dbReference>